<dbReference type="EMBL" id="QXJM01000030">
    <property type="protein sequence ID" value="RIE03751.1"/>
    <property type="molecule type" value="Genomic_DNA"/>
</dbReference>
<keyword evidence="2" id="KW-1185">Reference proteome</keyword>
<name>A0A398CX18_9BACL</name>
<accession>A0A398CX18</accession>
<organism evidence="1 2">
    <name type="scientific">Cohnella faecalis</name>
    <dbReference type="NCBI Taxonomy" id="2315694"/>
    <lineage>
        <taxon>Bacteria</taxon>
        <taxon>Bacillati</taxon>
        <taxon>Bacillota</taxon>
        <taxon>Bacilli</taxon>
        <taxon>Bacillales</taxon>
        <taxon>Paenibacillaceae</taxon>
        <taxon>Cohnella</taxon>
    </lineage>
</organism>
<gene>
    <name evidence="1" type="ORF">D3H35_09340</name>
</gene>
<reference evidence="1 2" key="1">
    <citation type="submission" date="2018-09" db="EMBL/GenBank/DDBJ databases">
        <title>Cohnella cavernae sp. nov., isolated from a karst cave.</title>
        <authorList>
            <person name="Zhu H."/>
        </authorList>
    </citation>
    <scope>NUCLEOTIDE SEQUENCE [LARGE SCALE GENOMIC DNA]</scope>
    <source>
        <strain evidence="1 2">K2E09-144</strain>
    </source>
</reference>
<protein>
    <submittedName>
        <fullName evidence="1">Uncharacterized protein</fullName>
    </submittedName>
</protein>
<dbReference type="Proteomes" id="UP000266340">
    <property type="component" value="Unassembled WGS sequence"/>
</dbReference>
<evidence type="ECO:0000313" key="1">
    <source>
        <dbReference type="EMBL" id="RIE03751.1"/>
    </source>
</evidence>
<dbReference type="RefSeq" id="WP_119148823.1">
    <property type="nucleotide sequence ID" value="NZ_QXJM01000030.1"/>
</dbReference>
<sequence>MNNEDYKLKHKADVFREGLQSLLKKYNPTHYAVIVSNIINEVFVNRKHMGRYPIHFLMHSIQANCSYYNSNRNDILTEIKLQRILNHYRQYFDPVAEYFLTKDDGVEPFFVNMARQQLSLQWATVQIRWEDQYYFLIKVIIRKVKNISKIRLI</sequence>
<comment type="caution">
    <text evidence="1">The sequence shown here is derived from an EMBL/GenBank/DDBJ whole genome shotgun (WGS) entry which is preliminary data.</text>
</comment>
<proteinExistence type="predicted"/>
<dbReference type="AlphaFoldDB" id="A0A398CX18"/>
<evidence type="ECO:0000313" key="2">
    <source>
        <dbReference type="Proteomes" id="UP000266340"/>
    </source>
</evidence>